<protein>
    <recommendedName>
        <fullName evidence="3">5-nitroimidazole antibiotic resistance protein</fullName>
    </recommendedName>
</protein>
<dbReference type="InterPro" id="IPR024747">
    <property type="entry name" value="Pyridox_Oxase-rel"/>
</dbReference>
<dbReference type="Gene3D" id="2.30.110.10">
    <property type="entry name" value="Electron Transport, Fmn-binding Protein, Chain A"/>
    <property type="match status" value="1"/>
</dbReference>
<sequence>MRRKDREVTELAQIEEILEKGKVVHLGMIDGDFPYIVPLNYGYQWQNEQLILFMHGAKVGRKFDVIAHNPNVFIEITADVEAIDGGDNPCEYSTAFGSLMGEGQAYIVIDSQEKIRAMECLMKTQTNRDFEFDEKMVGRVQVIKVIIQNYSAKRHEK</sequence>
<organism evidence="1 2">
    <name type="scientific">Enterococcus cecorum</name>
    <dbReference type="NCBI Taxonomy" id="44008"/>
    <lineage>
        <taxon>Bacteria</taxon>
        <taxon>Bacillati</taxon>
        <taxon>Bacillota</taxon>
        <taxon>Bacilli</taxon>
        <taxon>Lactobacillales</taxon>
        <taxon>Enterococcaceae</taxon>
        <taxon>Enterococcus</taxon>
    </lineage>
</organism>
<evidence type="ECO:0000313" key="1">
    <source>
        <dbReference type="EMBL" id="OUQ09551.1"/>
    </source>
</evidence>
<dbReference type="EMBL" id="NFLC01000021">
    <property type="protein sequence ID" value="OUQ09551.1"/>
    <property type="molecule type" value="Genomic_DNA"/>
</dbReference>
<dbReference type="Pfam" id="PF12900">
    <property type="entry name" value="Pyridox_ox_2"/>
    <property type="match status" value="1"/>
</dbReference>
<dbReference type="RefSeq" id="WP_047242547.1">
    <property type="nucleotide sequence ID" value="NZ_CP010060.1"/>
</dbReference>
<accession>A0A1Y4QXE3</accession>
<proteinExistence type="predicted"/>
<dbReference type="SUPFAM" id="SSF50475">
    <property type="entry name" value="FMN-binding split barrel"/>
    <property type="match status" value="1"/>
</dbReference>
<dbReference type="InterPro" id="IPR012349">
    <property type="entry name" value="Split_barrel_FMN-bd"/>
</dbReference>
<reference evidence="2" key="1">
    <citation type="submission" date="2017-04" db="EMBL/GenBank/DDBJ databases">
        <title>Function of individual gut microbiota members based on whole genome sequencing of pure cultures obtained from chicken caecum.</title>
        <authorList>
            <person name="Medvecky M."/>
            <person name="Cejkova D."/>
            <person name="Polansky O."/>
            <person name="Karasova D."/>
            <person name="Kubasova T."/>
            <person name="Cizek A."/>
            <person name="Rychlik I."/>
        </authorList>
    </citation>
    <scope>NUCLEOTIDE SEQUENCE [LARGE SCALE GENOMIC DNA]</scope>
    <source>
        <strain evidence="2">An144</strain>
    </source>
</reference>
<comment type="caution">
    <text evidence="1">The sequence shown here is derived from an EMBL/GenBank/DDBJ whole genome shotgun (WGS) entry which is preliminary data.</text>
</comment>
<dbReference type="AlphaFoldDB" id="A0A1Y4QXE3"/>
<evidence type="ECO:0008006" key="3">
    <source>
        <dbReference type="Google" id="ProtNLM"/>
    </source>
</evidence>
<name>A0A1Y4QXE3_9ENTE</name>
<gene>
    <name evidence="1" type="ORF">B5E88_09765</name>
</gene>
<evidence type="ECO:0000313" key="2">
    <source>
        <dbReference type="Proteomes" id="UP000196074"/>
    </source>
</evidence>
<dbReference type="PANTHER" id="PTHR34071">
    <property type="entry name" value="5-NITROIMIDAZOLE ANTIBIOTICS RESISTANCE PROTEIN, NIMA-FAMILY-RELATED PROTEIN-RELATED"/>
    <property type="match status" value="1"/>
</dbReference>
<dbReference type="PANTHER" id="PTHR34071:SF2">
    <property type="entry name" value="FLAVIN-NUCLEOTIDE-BINDING PROTEIN"/>
    <property type="match status" value="1"/>
</dbReference>
<dbReference type="Proteomes" id="UP000196074">
    <property type="component" value="Unassembled WGS sequence"/>
</dbReference>